<dbReference type="AlphaFoldDB" id="A0A7K1J2S3"/>
<feature type="transmembrane region" description="Helical" evidence="1">
    <location>
        <begin position="139"/>
        <end position="162"/>
    </location>
</feature>
<name>A0A7K1J2S3_9BIFI</name>
<dbReference type="RefSeq" id="WP_155587892.1">
    <property type="nucleotide sequence ID" value="NZ_WNLP01000001.1"/>
</dbReference>
<feature type="transmembrane region" description="Helical" evidence="1">
    <location>
        <begin position="110"/>
        <end position="133"/>
    </location>
</feature>
<feature type="transmembrane region" description="Helical" evidence="1">
    <location>
        <begin position="169"/>
        <end position="193"/>
    </location>
</feature>
<evidence type="ECO:0000256" key="1">
    <source>
        <dbReference type="SAM" id="Phobius"/>
    </source>
</evidence>
<dbReference type="EMBL" id="WNLP01000001">
    <property type="protein sequence ID" value="MUH58775.1"/>
    <property type="molecule type" value="Genomic_DNA"/>
</dbReference>
<proteinExistence type="predicted"/>
<accession>A0A7K1J2S3</accession>
<keyword evidence="1" id="KW-0812">Transmembrane</keyword>
<organism evidence="3 4">
    <name type="scientific">Bifidobacterium canis</name>
    <dbReference type="NCBI Taxonomy" id="2610880"/>
    <lineage>
        <taxon>Bacteria</taxon>
        <taxon>Bacillati</taxon>
        <taxon>Actinomycetota</taxon>
        <taxon>Actinomycetes</taxon>
        <taxon>Bifidobacteriales</taxon>
        <taxon>Bifidobacteriaceae</taxon>
        <taxon>Bifidobacterium</taxon>
    </lineage>
</organism>
<gene>
    <name evidence="3" type="ORF">GSD1FS_0063</name>
</gene>
<dbReference type="Pfam" id="PF23866">
    <property type="entry name" value="DUF7224"/>
    <property type="match status" value="1"/>
</dbReference>
<comment type="caution">
    <text evidence="3">The sequence shown here is derived from an EMBL/GenBank/DDBJ whole genome shotgun (WGS) entry which is preliminary data.</text>
</comment>
<feature type="transmembrane region" description="Helical" evidence="1">
    <location>
        <begin position="26"/>
        <end position="46"/>
    </location>
</feature>
<keyword evidence="1" id="KW-1133">Transmembrane helix</keyword>
<protein>
    <recommendedName>
        <fullName evidence="2">DUF7224 domain-containing protein</fullName>
    </recommendedName>
</protein>
<evidence type="ECO:0000313" key="3">
    <source>
        <dbReference type="EMBL" id="MUH58775.1"/>
    </source>
</evidence>
<reference evidence="3 4" key="1">
    <citation type="submission" date="2019-09" db="EMBL/GenBank/DDBJ databases">
        <title>Bifidobacterium canis sp. nov., isolated from the digestive tract of German Shepherd dog puppy.</title>
        <authorList>
            <person name="Bunesova V."/>
        </authorList>
    </citation>
    <scope>NUCLEOTIDE SEQUENCE [LARGE SCALE GENOMIC DNA]</scope>
    <source>
        <strain evidence="3 4">GSD1FS</strain>
    </source>
</reference>
<dbReference type="Proteomes" id="UP000487882">
    <property type="component" value="Unassembled WGS sequence"/>
</dbReference>
<keyword evidence="1" id="KW-0472">Membrane</keyword>
<feature type="domain" description="DUF7224" evidence="2">
    <location>
        <begin position="295"/>
        <end position="374"/>
    </location>
</feature>
<keyword evidence="4" id="KW-1185">Reference proteome</keyword>
<sequence length="438" mass="47592">MDGYANGSTRTKIRVTQLFPALRARLLHVAYGIATCAVFIFFLLAFGRHNVAGLSAAASWDAAVETGNTMIAIIGPIVAGKAAWDISALRKGQVFQYPNVRSHWQIFGRALMPIMAWGMTCMAVIQVVCARYARDSFRMADAVVLLTAALMVVGLALFGAMCGMVLQRLWATAATIAIVFFGLLFPSAVQPMWLRHLNGYEDAMGIPNTMLSIRAVCAPVLVYIALIICCITVLGMTAQRSAHAMNYSIRRLVVAFAASVALVVIAVLLALPFGSAPVVARDTSTICAQSGSTKVCVWPEHEEYLPQLVDDVHKFDETLSAAGITVPVMVSERIPDKATMTISVNDLSAADESGRQRILLDAYTDFAPSEIDGCSISETLPAYQQAIETLNERLQAMKTVQNLHLCQATRRAFLARSVMRVQNAKHTQQVEVSNETMV</sequence>
<evidence type="ECO:0000313" key="4">
    <source>
        <dbReference type="Proteomes" id="UP000487882"/>
    </source>
</evidence>
<evidence type="ECO:0000259" key="2">
    <source>
        <dbReference type="Pfam" id="PF23866"/>
    </source>
</evidence>
<dbReference type="InterPro" id="IPR055648">
    <property type="entry name" value="DUF7224"/>
</dbReference>
<feature type="transmembrane region" description="Helical" evidence="1">
    <location>
        <begin position="249"/>
        <end position="271"/>
    </location>
</feature>
<feature type="transmembrane region" description="Helical" evidence="1">
    <location>
        <begin position="213"/>
        <end position="237"/>
    </location>
</feature>